<dbReference type="EMBL" id="VNIB01000007">
    <property type="protein sequence ID" value="TYO98253.1"/>
    <property type="molecule type" value="Genomic_DNA"/>
</dbReference>
<evidence type="ECO:0000256" key="4">
    <source>
        <dbReference type="PROSITE-ProRule" id="PRU00433"/>
    </source>
</evidence>
<dbReference type="PANTHER" id="PTHR35008:SF4">
    <property type="entry name" value="BLL4482 PROTEIN"/>
    <property type="match status" value="1"/>
</dbReference>
<gene>
    <name evidence="7" type="ORF">EDC39_10748</name>
</gene>
<evidence type="ECO:0000259" key="6">
    <source>
        <dbReference type="PROSITE" id="PS51007"/>
    </source>
</evidence>
<dbReference type="Proteomes" id="UP000324159">
    <property type="component" value="Unassembled WGS sequence"/>
</dbReference>
<feature type="domain" description="Cytochrome c" evidence="6">
    <location>
        <begin position="59"/>
        <end position="146"/>
    </location>
</feature>
<comment type="caution">
    <text evidence="7">The sequence shown here is derived from an EMBL/GenBank/DDBJ whole genome shotgun (WGS) entry which is preliminary data.</text>
</comment>
<dbReference type="Gene3D" id="1.10.760.10">
    <property type="entry name" value="Cytochrome c-like domain"/>
    <property type="match status" value="1"/>
</dbReference>
<sequence>MKSLLPILMLMLAGTAFASGAGHHSHGGGDHMVTMGAVKKKIPAEYRVMDRTPVAPTAASLQSGADLFARNCAVCHGAEGRGDGPAAASLPTPPANFHDAHHRGFYGPGEKYWIISNGLQSGMPPFGERLSSRQRWDLVNHILNLPQENLNALFD</sequence>
<evidence type="ECO:0000256" key="3">
    <source>
        <dbReference type="ARBA" id="ARBA00023004"/>
    </source>
</evidence>
<accession>A0A5D3WL66</accession>
<dbReference type="Pfam" id="PF13442">
    <property type="entry name" value="Cytochrome_CBB3"/>
    <property type="match status" value="1"/>
</dbReference>
<dbReference type="RefSeq" id="WP_187426722.1">
    <property type="nucleotide sequence ID" value="NZ_VNIB01000007.1"/>
</dbReference>
<evidence type="ECO:0000256" key="5">
    <source>
        <dbReference type="SAM" id="SignalP"/>
    </source>
</evidence>
<evidence type="ECO:0000256" key="1">
    <source>
        <dbReference type="ARBA" id="ARBA00022617"/>
    </source>
</evidence>
<keyword evidence="3 4" id="KW-0408">Iron</keyword>
<evidence type="ECO:0000256" key="2">
    <source>
        <dbReference type="ARBA" id="ARBA00022723"/>
    </source>
</evidence>
<dbReference type="InterPro" id="IPR009056">
    <property type="entry name" value="Cyt_c-like_dom"/>
</dbReference>
<dbReference type="PROSITE" id="PS51007">
    <property type="entry name" value="CYTC"/>
    <property type="match status" value="1"/>
</dbReference>
<dbReference type="PANTHER" id="PTHR35008">
    <property type="entry name" value="BLL4482 PROTEIN-RELATED"/>
    <property type="match status" value="1"/>
</dbReference>
<dbReference type="GO" id="GO:0020037">
    <property type="term" value="F:heme binding"/>
    <property type="evidence" value="ECO:0007669"/>
    <property type="project" value="InterPro"/>
</dbReference>
<feature type="chain" id="PRO_5023067946" evidence="5">
    <location>
        <begin position="19"/>
        <end position="155"/>
    </location>
</feature>
<organism evidence="7 8">
    <name type="scientific">Geothermobacter ehrlichii</name>
    <dbReference type="NCBI Taxonomy" id="213224"/>
    <lineage>
        <taxon>Bacteria</taxon>
        <taxon>Pseudomonadati</taxon>
        <taxon>Thermodesulfobacteriota</taxon>
        <taxon>Desulfuromonadia</taxon>
        <taxon>Desulfuromonadales</taxon>
        <taxon>Geothermobacteraceae</taxon>
        <taxon>Geothermobacter</taxon>
    </lineage>
</organism>
<keyword evidence="8" id="KW-1185">Reference proteome</keyword>
<reference evidence="7 8" key="1">
    <citation type="submission" date="2019-07" db="EMBL/GenBank/DDBJ databases">
        <title>Genomic Encyclopedia of Type Strains, Phase IV (KMG-IV): sequencing the most valuable type-strain genomes for metagenomic binning, comparative biology and taxonomic classification.</title>
        <authorList>
            <person name="Goeker M."/>
        </authorList>
    </citation>
    <scope>NUCLEOTIDE SEQUENCE [LARGE SCALE GENOMIC DNA]</scope>
    <source>
        <strain evidence="7 8">SS015</strain>
    </source>
</reference>
<feature type="signal peptide" evidence="5">
    <location>
        <begin position="1"/>
        <end position="18"/>
    </location>
</feature>
<evidence type="ECO:0000313" key="8">
    <source>
        <dbReference type="Proteomes" id="UP000324159"/>
    </source>
</evidence>
<name>A0A5D3WL66_9BACT</name>
<dbReference type="GO" id="GO:0009055">
    <property type="term" value="F:electron transfer activity"/>
    <property type="evidence" value="ECO:0007669"/>
    <property type="project" value="InterPro"/>
</dbReference>
<proteinExistence type="predicted"/>
<dbReference type="InterPro" id="IPR036909">
    <property type="entry name" value="Cyt_c-like_dom_sf"/>
</dbReference>
<dbReference type="GO" id="GO:0046872">
    <property type="term" value="F:metal ion binding"/>
    <property type="evidence" value="ECO:0007669"/>
    <property type="project" value="UniProtKB-KW"/>
</dbReference>
<keyword evidence="2 4" id="KW-0479">Metal-binding</keyword>
<evidence type="ECO:0000313" key="7">
    <source>
        <dbReference type="EMBL" id="TYO98253.1"/>
    </source>
</evidence>
<protein>
    <submittedName>
        <fullName evidence="7">Cbb3-type cytochrome c oxidase subunit III</fullName>
    </submittedName>
</protein>
<keyword evidence="1 4" id="KW-0349">Heme</keyword>
<dbReference type="InterPro" id="IPR051459">
    <property type="entry name" value="Cytochrome_c-type_DH"/>
</dbReference>
<dbReference type="SUPFAM" id="SSF46626">
    <property type="entry name" value="Cytochrome c"/>
    <property type="match status" value="1"/>
</dbReference>
<keyword evidence="5" id="KW-0732">Signal</keyword>
<dbReference type="AlphaFoldDB" id="A0A5D3WL66"/>